<dbReference type="InterPro" id="IPR013783">
    <property type="entry name" value="Ig-like_fold"/>
</dbReference>
<dbReference type="SMART" id="SM00495">
    <property type="entry name" value="ChtBD3"/>
    <property type="match status" value="3"/>
</dbReference>
<dbReference type="Proteomes" id="UP000251889">
    <property type="component" value="Unassembled WGS sequence"/>
</dbReference>
<dbReference type="SUPFAM" id="SSF51445">
    <property type="entry name" value="(Trans)glycosidases"/>
    <property type="match status" value="1"/>
</dbReference>
<keyword evidence="4" id="KW-0146">Chitin degradation</keyword>
<dbReference type="EMBL" id="QMFY01000007">
    <property type="protein sequence ID" value="RAW00330.1"/>
    <property type="molecule type" value="Genomic_DNA"/>
</dbReference>
<keyword evidence="3" id="KW-0378">Hydrolase</keyword>
<dbReference type="InterPro" id="IPR050314">
    <property type="entry name" value="Glycosyl_Hydrlase_18"/>
</dbReference>
<dbReference type="AlphaFoldDB" id="A0A364Y2X4"/>
<evidence type="ECO:0000256" key="2">
    <source>
        <dbReference type="ARBA" id="ARBA00012729"/>
    </source>
</evidence>
<dbReference type="PANTHER" id="PTHR11177:SF317">
    <property type="entry name" value="CHITINASE 12-RELATED"/>
    <property type="match status" value="1"/>
</dbReference>
<accession>A0A364Y2X4</accession>
<gene>
    <name evidence="8" type="ORF">DQQ10_14855</name>
</gene>
<dbReference type="Gene3D" id="3.20.20.80">
    <property type="entry name" value="Glycosidases"/>
    <property type="match status" value="1"/>
</dbReference>
<dbReference type="InterPro" id="IPR036573">
    <property type="entry name" value="CBM_sf_5/12"/>
</dbReference>
<dbReference type="InterPro" id="IPR011583">
    <property type="entry name" value="Chitinase_II/V-like_cat"/>
</dbReference>
<dbReference type="RefSeq" id="WP_112747672.1">
    <property type="nucleotide sequence ID" value="NZ_QMFY01000007.1"/>
</dbReference>
<sequence length="1158" mass="122183">MKAKLLTLMCCMLITFGLSAQYNFPSCWTPWTANANGWPQGTQVSHKSGNWQAKWSTIAEPGSNGDWTLVSKCGDGGIGPDYTGAQKVIGYLPYWVPDFDFVNYDYGNVTHINIAFNLFKQNNNNYNSADFASIEWGAFHNRKVDSLLFDLGVLAKAHAKGTKVSVAIGGATDFAFLWLMQRYYNDDAKLEQIATFITNYVNTKGIDGVDLDLECWWPDATIAGTTEQGGRVRGDKWGGPDAGPHPAGTGLAKLAQKLRAKMPTKILSAAVFGTSYYGNNYDDALAQYLDYIGLMTYDFTGSWNTSPVGPHASLYKVPLGTYQGQSADNPIYSAEDALEYWMGMAPAAWNHDGGFNVPKAKLCIGVPFYGYDMATRKPNNANGFMAPKWKEIVAEFPNAATSYDPADTRQLGGYVGANGKKIYFETPKGAAEKIKYTKRFGHQGLIIWELTGDVDYNSSSSILKAIKNANTDNPLPVVNLTAPANNATFTPGANVNITATATDNGSVTKVEFFQGTTKLGEDLTSPYSFAWNNVAAGTYQLTAKATDNQNASATSSIVRITVGNAAPTAAITTPANNSSISTGTTVTITATATDSDGTISKVEFFTGTTKLGEDTSSPYTFAWTPTAGSYQLTAKATDNGGATGTSSIINVSVGNAAPITSITSPANNATFAANSTIAITASATDSDGTISKVEFFQGTTKLGEDTSSPYTFSWANVAVGNYALTAKATDNGGAVTTSAIVNISVTAACTAPEWNAQSQYNGNAEVARNGNRYQAKWWTQGQDPLLNSGPDDVWRLLGPCGPGGNISPTATITSPTNNASFTAPASITINATASDTDGTIAKVEFFQGSTKLGEDTSSPYSYTWANVAAGTYTFTAKSTDNGGATGTSSIISITVSPAGNQLPNVSITAPANNATFTAPASVAITASATDTDGTISKVEFFQGATKLGEDTSSPYSYTWTGVTAGTYSLTAKATDNVGGTKTSAAVSITISGGGDNCVTVAQYIENGGYVAGSIVKNAGNRYECKPHPYTGWCNGAAWAYAPGVGAHWSDAWTLVGSCTSGARQSVSEEVALTDDDGMSMYPNPGKSNSSSFNLTFSADPGPLNIELKDINGRRIIARQGAKATKNVIAVETPTLSPGVYLIRVQGEHKAWLRKYLVQ</sequence>
<dbReference type="InterPro" id="IPR003610">
    <property type="entry name" value="CBM5/12"/>
</dbReference>
<keyword evidence="4" id="KW-0624">Polysaccharide degradation</keyword>
<dbReference type="NCBIfam" id="TIGR04183">
    <property type="entry name" value="Por_Secre_tail"/>
    <property type="match status" value="1"/>
</dbReference>
<feature type="signal peptide" evidence="6">
    <location>
        <begin position="1"/>
        <end position="20"/>
    </location>
</feature>
<dbReference type="SUPFAM" id="SSF51055">
    <property type="entry name" value="Carbohydrate binding domain"/>
    <property type="match status" value="2"/>
</dbReference>
<reference evidence="8 9" key="1">
    <citation type="submission" date="2018-06" db="EMBL/GenBank/DDBJ databases">
        <title>Chryseolinea flavus sp. nov., a member of the phylum Bacteroidetes isolated from soil.</title>
        <authorList>
            <person name="Li Y."/>
            <person name="Wang J."/>
        </authorList>
    </citation>
    <scope>NUCLEOTIDE SEQUENCE [LARGE SCALE GENOMIC DNA]</scope>
    <source>
        <strain evidence="8 9">SDU1-6</strain>
    </source>
</reference>
<dbReference type="SMART" id="SM00636">
    <property type="entry name" value="Glyco_18"/>
    <property type="match status" value="1"/>
</dbReference>
<evidence type="ECO:0000256" key="6">
    <source>
        <dbReference type="SAM" id="SignalP"/>
    </source>
</evidence>
<dbReference type="GO" id="GO:0005576">
    <property type="term" value="C:extracellular region"/>
    <property type="evidence" value="ECO:0007669"/>
    <property type="project" value="InterPro"/>
</dbReference>
<comment type="catalytic activity">
    <reaction evidence="1">
        <text>Random endo-hydrolysis of N-acetyl-beta-D-glucosaminide (1-&gt;4)-beta-linkages in chitin and chitodextrins.</text>
        <dbReference type="EC" id="3.2.1.14"/>
    </reaction>
</comment>
<dbReference type="PANTHER" id="PTHR11177">
    <property type="entry name" value="CHITINASE"/>
    <property type="match status" value="1"/>
</dbReference>
<dbReference type="Pfam" id="PF00704">
    <property type="entry name" value="Glyco_hydro_18"/>
    <property type="match status" value="1"/>
</dbReference>
<name>A0A364Y2X4_9BACT</name>
<evidence type="ECO:0000256" key="5">
    <source>
        <dbReference type="ARBA" id="ARBA00023277"/>
    </source>
</evidence>
<evidence type="ECO:0000313" key="9">
    <source>
        <dbReference type="Proteomes" id="UP000251889"/>
    </source>
</evidence>
<dbReference type="GO" id="GO:0006032">
    <property type="term" value="P:chitin catabolic process"/>
    <property type="evidence" value="ECO:0007669"/>
    <property type="project" value="UniProtKB-KW"/>
</dbReference>
<dbReference type="GO" id="GO:0030246">
    <property type="term" value="F:carbohydrate binding"/>
    <property type="evidence" value="ECO:0007669"/>
    <property type="project" value="InterPro"/>
</dbReference>
<dbReference type="SMART" id="SM00089">
    <property type="entry name" value="PKD"/>
    <property type="match status" value="5"/>
</dbReference>
<dbReference type="CDD" id="cd12215">
    <property type="entry name" value="ChiC_BD"/>
    <property type="match status" value="1"/>
</dbReference>
<organism evidence="8 9">
    <name type="scientific">Pseudochryseolinea flava</name>
    <dbReference type="NCBI Taxonomy" id="2059302"/>
    <lineage>
        <taxon>Bacteria</taxon>
        <taxon>Pseudomonadati</taxon>
        <taxon>Bacteroidota</taxon>
        <taxon>Cytophagia</taxon>
        <taxon>Cytophagales</taxon>
        <taxon>Fulvivirgaceae</taxon>
        <taxon>Pseudochryseolinea</taxon>
    </lineage>
</organism>
<dbReference type="Gene3D" id="2.10.10.20">
    <property type="entry name" value="Carbohydrate-binding module superfamily 5/12"/>
    <property type="match status" value="2"/>
</dbReference>
<keyword evidence="5" id="KW-0119">Carbohydrate metabolism</keyword>
<comment type="caution">
    <text evidence="8">The sequence shown here is derived from an EMBL/GenBank/DDBJ whole genome shotgun (WGS) entry which is preliminary data.</text>
</comment>
<evidence type="ECO:0000256" key="3">
    <source>
        <dbReference type="ARBA" id="ARBA00022801"/>
    </source>
</evidence>
<feature type="domain" description="GH18" evidence="7">
    <location>
        <begin position="86"/>
        <end position="469"/>
    </location>
</feature>
<feature type="chain" id="PRO_5017057113" description="chitinase" evidence="6">
    <location>
        <begin position="21"/>
        <end position="1158"/>
    </location>
</feature>
<dbReference type="Pfam" id="PF18962">
    <property type="entry name" value="Por_Secre_tail"/>
    <property type="match status" value="1"/>
</dbReference>
<dbReference type="OrthoDB" id="9775889at2"/>
<dbReference type="GO" id="GO:0008843">
    <property type="term" value="F:endochitinase activity"/>
    <property type="evidence" value="ECO:0007669"/>
    <property type="project" value="UniProtKB-EC"/>
</dbReference>
<evidence type="ECO:0000259" key="7">
    <source>
        <dbReference type="PROSITE" id="PS51910"/>
    </source>
</evidence>
<dbReference type="GO" id="GO:0008061">
    <property type="term" value="F:chitin binding"/>
    <property type="evidence" value="ECO:0007669"/>
    <property type="project" value="InterPro"/>
</dbReference>
<dbReference type="InterPro" id="IPR026444">
    <property type="entry name" value="Secre_tail"/>
</dbReference>
<evidence type="ECO:0000256" key="4">
    <source>
        <dbReference type="ARBA" id="ARBA00023024"/>
    </source>
</evidence>
<keyword evidence="6" id="KW-0732">Signal</keyword>
<protein>
    <recommendedName>
        <fullName evidence="2">chitinase</fullName>
        <ecNumber evidence="2">3.2.1.14</ecNumber>
    </recommendedName>
</protein>
<dbReference type="PROSITE" id="PS51910">
    <property type="entry name" value="GH18_2"/>
    <property type="match status" value="1"/>
</dbReference>
<dbReference type="Gene3D" id="2.60.40.10">
    <property type="entry name" value="Immunoglobulins"/>
    <property type="match status" value="5"/>
</dbReference>
<dbReference type="Pfam" id="PF02839">
    <property type="entry name" value="CBM_5_12"/>
    <property type="match status" value="1"/>
</dbReference>
<evidence type="ECO:0000313" key="8">
    <source>
        <dbReference type="EMBL" id="RAW00330.1"/>
    </source>
</evidence>
<keyword evidence="9" id="KW-1185">Reference proteome</keyword>
<dbReference type="Pfam" id="PF17957">
    <property type="entry name" value="Big_7"/>
    <property type="match status" value="5"/>
</dbReference>
<dbReference type="InterPro" id="IPR017853">
    <property type="entry name" value="GH"/>
</dbReference>
<dbReference type="InterPro" id="IPR001223">
    <property type="entry name" value="Glyco_hydro18_cat"/>
</dbReference>
<evidence type="ECO:0000256" key="1">
    <source>
        <dbReference type="ARBA" id="ARBA00000822"/>
    </source>
</evidence>
<proteinExistence type="predicted"/>
<dbReference type="InterPro" id="IPR022409">
    <property type="entry name" value="PKD/Chitinase_dom"/>
</dbReference>
<dbReference type="GO" id="GO:0005975">
    <property type="term" value="P:carbohydrate metabolic process"/>
    <property type="evidence" value="ECO:0007669"/>
    <property type="project" value="InterPro"/>
</dbReference>
<dbReference type="EC" id="3.2.1.14" evidence="2"/>